<evidence type="ECO:0000259" key="4">
    <source>
        <dbReference type="PROSITE" id="PS51118"/>
    </source>
</evidence>
<dbReference type="InterPro" id="IPR002577">
    <property type="entry name" value="HTH_HxlR"/>
</dbReference>
<dbReference type="Proteomes" id="UP000195326">
    <property type="component" value="Unassembled WGS sequence"/>
</dbReference>
<dbReference type="RefSeq" id="WP_016146417.1">
    <property type="nucleotide sequence ID" value="NZ_CABKSA010000001.1"/>
</dbReference>
<dbReference type="AlphaFoldDB" id="A0A1Y4LMC1"/>
<organism evidence="5 6">
    <name type="scientific">Butyricicoccus pullicaecorum</name>
    <dbReference type="NCBI Taxonomy" id="501571"/>
    <lineage>
        <taxon>Bacteria</taxon>
        <taxon>Bacillati</taxon>
        <taxon>Bacillota</taxon>
        <taxon>Clostridia</taxon>
        <taxon>Eubacteriales</taxon>
        <taxon>Butyricicoccaceae</taxon>
        <taxon>Butyricicoccus</taxon>
    </lineage>
</organism>
<dbReference type="PROSITE" id="PS51118">
    <property type="entry name" value="HTH_HXLR"/>
    <property type="match status" value="1"/>
</dbReference>
<protein>
    <submittedName>
        <fullName evidence="5">Transcriptional regulator</fullName>
    </submittedName>
</protein>
<dbReference type="EMBL" id="NFKL01000011">
    <property type="protein sequence ID" value="OUP57843.1"/>
    <property type="molecule type" value="Genomic_DNA"/>
</dbReference>
<feature type="domain" description="HTH hxlR-type" evidence="4">
    <location>
        <begin position="12"/>
        <end position="111"/>
    </location>
</feature>
<dbReference type="Pfam" id="PF01638">
    <property type="entry name" value="HxlR"/>
    <property type="match status" value="1"/>
</dbReference>
<comment type="caution">
    <text evidence="5">The sequence shown here is derived from an EMBL/GenBank/DDBJ whole genome shotgun (WGS) entry which is preliminary data.</text>
</comment>
<evidence type="ECO:0000313" key="5">
    <source>
        <dbReference type="EMBL" id="OUP57843.1"/>
    </source>
</evidence>
<dbReference type="InterPro" id="IPR036390">
    <property type="entry name" value="WH_DNA-bd_sf"/>
</dbReference>
<dbReference type="GO" id="GO:0003677">
    <property type="term" value="F:DNA binding"/>
    <property type="evidence" value="ECO:0007669"/>
    <property type="project" value="UniProtKB-KW"/>
</dbReference>
<dbReference type="PANTHER" id="PTHR33204">
    <property type="entry name" value="TRANSCRIPTIONAL REGULATOR, MARR FAMILY"/>
    <property type="match status" value="1"/>
</dbReference>
<keyword evidence="1" id="KW-0805">Transcription regulation</keyword>
<keyword evidence="3" id="KW-0804">Transcription</keyword>
<dbReference type="PANTHER" id="PTHR33204:SF29">
    <property type="entry name" value="TRANSCRIPTIONAL REGULATOR"/>
    <property type="match status" value="1"/>
</dbReference>
<evidence type="ECO:0000256" key="2">
    <source>
        <dbReference type="ARBA" id="ARBA00023125"/>
    </source>
</evidence>
<evidence type="ECO:0000313" key="6">
    <source>
        <dbReference type="Proteomes" id="UP000195326"/>
    </source>
</evidence>
<dbReference type="SUPFAM" id="SSF46785">
    <property type="entry name" value="Winged helix' DNA-binding domain"/>
    <property type="match status" value="1"/>
</dbReference>
<sequence length="115" mass="13393">MKNDYTDNIESCPIAKVQKVIRGKWPMVIIYHLSESHVLRFSELKRKMPQITEANLTKELRTLEAYGLIHREVYREVPPRVEYSLTAIGTKFIPVLEALETWALEYEAAQIESQS</sequence>
<gene>
    <name evidence="5" type="ORF">B5F15_08545</name>
</gene>
<keyword evidence="2" id="KW-0238">DNA-binding</keyword>
<dbReference type="Gene3D" id="1.10.10.10">
    <property type="entry name" value="Winged helix-like DNA-binding domain superfamily/Winged helix DNA-binding domain"/>
    <property type="match status" value="1"/>
</dbReference>
<accession>A0A1Y4LMC1</accession>
<dbReference type="InterPro" id="IPR036388">
    <property type="entry name" value="WH-like_DNA-bd_sf"/>
</dbReference>
<proteinExistence type="predicted"/>
<evidence type="ECO:0000256" key="1">
    <source>
        <dbReference type="ARBA" id="ARBA00023015"/>
    </source>
</evidence>
<evidence type="ECO:0000256" key="3">
    <source>
        <dbReference type="ARBA" id="ARBA00023163"/>
    </source>
</evidence>
<name>A0A1Y4LMC1_9FIRM</name>
<reference evidence="6" key="1">
    <citation type="submission" date="2017-04" db="EMBL/GenBank/DDBJ databases">
        <title>Function of individual gut microbiota members based on whole genome sequencing of pure cultures obtained from chicken caecum.</title>
        <authorList>
            <person name="Medvecky M."/>
            <person name="Cejkova D."/>
            <person name="Polansky O."/>
            <person name="Karasova D."/>
            <person name="Kubasova T."/>
            <person name="Cizek A."/>
            <person name="Rychlik I."/>
        </authorList>
    </citation>
    <scope>NUCLEOTIDE SEQUENCE [LARGE SCALE GENOMIC DNA]</scope>
    <source>
        <strain evidence="6">An179</strain>
    </source>
</reference>